<evidence type="ECO:0000313" key="3">
    <source>
        <dbReference type="EMBL" id="THU34830.1"/>
    </source>
</evidence>
<dbReference type="InterPro" id="IPR013766">
    <property type="entry name" value="Thioredoxin_domain"/>
</dbReference>
<keyword evidence="1" id="KW-0676">Redox-active center</keyword>
<comment type="caution">
    <text evidence="3">The sequence shown here is derived from an EMBL/GenBank/DDBJ whole genome shotgun (WGS) entry which is preliminary data.</text>
</comment>
<dbReference type="GO" id="GO:0016491">
    <property type="term" value="F:oxidoreductase activity"/>
    <property type="evidence" value="ECO:0007669"/>
    <property type="project" value="InterPro"/>
</dbReference>
<keyword evidence="4" id="KW-1185">Reference proteome</keyword>
<dbReference type="InterPro" id="IPR000866">
    <property type="entry name" value="AhpC/TSA"/>
</dbReference>
<evidence type="ECO:0000256" key="1">
    <source>
        <dbReference type="ARBA" id="ARBA00023284"/>
    </source>
</evidence>
<gene>
    <name evidence="3" type="ORF">FAM09_22815</name>
</gene>
<name>A0A4S8HI06_9BACT</name>
<dbReference type="PANTHER" id="PTHR42852:SF17">
    <property type="entry name" value="THIOREDOXIN-LIKE PROTEIN HI_1115"/>
    <property type="match status" value="1"/>
</dbReference>
<dbReference type="PROSITE" id="PS00194">
    <property type="entry name" value="THIOREDOXIN_1"/>
    <property type="match status" value="1"/>
</dbReference>
<proteinExistence type="predicted"/>
<accession>A0A4S8HI06</accession>
<dbReference type="SUPFAM" id="SSF52833">
    <property type="entry name" value="Thioredoxin-like"/>
    <property type="match status" value="1"/>
</dbReference>
<sequence>MAYLVAFMPRYLVAFINKSQMKKIFITACLILLATAIFSQTIKKVKITEVEEYIKNSDHPIVVNCWATWCAPCVEEIPYFMETVKKYSEQKVELLLVSLDFANSYPNKILEVIKKHHFDATFFWLNETNADYFCPKIDPKWDGTLPSTLLVNNKTGFRKFFGRPMTDRQIELEVGRMTGSK</sequence>
<evidence type="ECO:0000259" key="2">
    <source>
        <dbReference type="PROSITE" id="PS51352"/>
    </source>
</evidence>
<dbReference type="InterPro" id="IPR036249">
    <property type="entry name" value="Thioredoxin-like_sf"/>
</dbReference>
<evidence type="ECO:0000313" key="4">
    <source>
        <dbReference type="Proteomes" id="UP000306918"/>
    </source>
</evidence>
<protein>
    <submittedName>
        <fullName evidence="3">Redoxin domain-containing protein</fullName>
    </submittedName>
</protein>
<dbReference type="PANTHER" id="PTHR42852">
    <property type="entry name" value="THIOL:DISULFIDE INTERCHANGE PROTEIN DSBE"/>
    <property type="match status" value="1"/>
</dbReference>
<reference evidence="3 4" key="1">
    <citation type="submission" date="2019-04" db="EMBL/GenBank/DDBJ databases">
        <title>Niastella caeni sp. nov., isolated from activated sludge.</title>
        <authorList>
            <person name="Sheng M."/>
        </authorList>
    </citation>
    <scope>NUCLEOTIDE SEQUENCE [LARGE SCALE GENOMIC DNA]</scope>
    <source>
        <strain evidence="3 4">HX-2-15</strain>
    </source>
</reference>
<dbReference type="PROSITE" id="PS51352">
    <property type="entry name" value="THIOREDOXIN_2"/>
    <property type="match status" value="1"/>
</dbReference>
<dbReference type="GO" id="GO:0016209">
    <property type="term" value="F:antioxidant activity"/>
    <property type="evidence" value="ECO:0007669"/>
    <property type="project" value="InterPro"/>
</dbReference>
<feature type="domain" description="Thioredoxin" evidence="2">
    <location>
        <begin position="29"/>
        <end position="171"/>
    </location>
</feature>
<dbReference type="Proteomes" id="UP000306918">
    <property type="component" value="Unassembled WGS sequence"/>
</dbReference>
<organism evidence="3 4">
    <name type="scientific">Niastella caeni</name>
    <dbReference type="NCBI Taxonomy" id="2569763"/>
    <lineage>
        <taxon>Bacteria</taxon>
        <taxon>Pseudomonadati</taxon>
        <taxon>Bacteroidota</taxon>
        <taxon>Chitinophagia</taxon>
        <taxon>Chitinophagales</taxon>
        <taxon>Chitinophagaceae</taxon>
        <taxon>Niastella</taxon>
    </lineage>
</organism>
<dbReference type="EMBL" id="STFF01000007">
    <property type="protein sequence ID" value="THU34830.1"/>
    <property type="molecule type" value="Genomic_DNA"/>
</dbReference>
<dbReference type="Pfam" id="PF00578">
    <property type="entry name" value="AhpC-TSA"/>
    <property type="match status" value="1"/>
</dbReference>
<dbReference type="OrthoDB" id="9815205at2"/>
<dbReference type="AlphaFoldDB" id="A0A4S8HI06"/>
<dbReference type="InterPro" id="IPR017937">
    <property type="entry name" value="Thioredoxin_CS"/>
</dbReference>
<dbReference type="Gene3D" id="3.40.30.10">
    <property type="entry name" value="Glutaredoxin"/>
    <property type="match status" value="1"/>
</dbReference>
<dbReference type="InterPro" id="IPR050553">
    <property type="entry name" value="Thioredoxin_ResA/DsbE_sf"/>
</dbReference>
<dbReference type="CDD" id="cd02966">
    <property type="entry name" value="TlpA_like_family"/>
    <property type="match status" value="1"/>
</dbReference>